<dbReference type="Proteomes" id="UP000323011">
    <property type="component" value="Unassembled WGS sequence"/>
</dbReference>
<dbReference type="SUPFAM" id="SSF55681">
    <property type="entry name" value="Class II aaRS and biotin synthetases"/>
    <property type="match status" value="1"/>
</dbReference>
<gene>
    <name evidence="8" type="ORF">FNF27_01346</name>
    <name evidence="7" type="ORF">FNF29_05858</name>
</gene>
<sequence length="272" mass="28186">MLEHASVYTMGRGASVLGLQFDPTGLCGHGASGGLGPDVLEHLESVRARGAALDGECADGGRFSLHRCDRGGQVTWHGPDQLVAYPVLDLARPGGAFAKDLHRYVEGLEDVVIATLGRFGLETSRLPGYPGVWTSGGRKIAALGASASRWVTVHGLAINVSCDLRAFDRIVPCGIEGRGVTSMAEEMGAEACPSLPEVEDALLASFAEVFGVELASARQMRGAAGAAAAAGLDPTLNAEKAAIASDAVAGGRFDVFRAGTSRSGDLREQRRA</sequence>
<evidence type="ECO:0000313" key="9">
    <source>
        <dbReference type="Proteomes" id="UP000322899"/>
    </source>
</evidence>
<evidence type="ECO:0000313" key="10">
    <source>
        <dbReference type="Proteomes" id="UP000323011"/>
    </source>
</evidence>
<comment type="caution">
    <text evidence="7">The sequence shown here is derived from an EMBL/GenBank/DDBJ whole genome shotgun (WGS) entry which is preliminary data.</text>
</comment>
<name>A0A5A8C944_CAFRO</name>
<dbReference type="NCBIfam" id="TIGR00214">
    <property type="entry name" value="lipB"/>
    <property type="match status" value="1"/>
</dbReference>
<keyword evidence="10" id="KW-1185">Reference proteome</keyword>
<dbReference type="OrthoDB" id="19908at2759"/>
<reference evidence="9 10" key="1">
    <citation type="submission" date="2019-07" db="EMBL/GenBank/DDBJ databases">
        <title>Genomes of Cafeteria roenbergensis.</title>
        <authorList>
            <person name="Fischer M.G."/>
            <person name="Hackl T."/>
            <person name="Roman M."/>
        </authorList>
    </citation>
    <scope>NUCLEOTIDE SEQUENCE [LARGE SCALE GENOMIC DNA]</scope>
    <source>
        <strain evidence="7 10">BVI</strain>
        <strain evidence="8 9">E4-10P</strain>
    </source>
</reference>
<dbReference type="UniPathway" id="UPA00538">
    <property type="reaction ID" value="UER00592"/>
</dbReference>
<feature type="domain" description="BPL/LPL catalytic" evidence="6">
    <location>
        <begin position="1"/>
        <end position="214"/>
    </location>
</feature>
<dbReference type="AlphaFoldDB" id="A0A5A8C944"/>
<keyword evidence="4" id="KW-0808">Transferase</keyword>
<dbReference type="EMBL" id="VLTN01000041">
    <property type="protein sequence ID" value="KAA0149646.1"/>
    <property type="molecule type" value="Genomic_DNA"/>
</dbReference>
<dbReference type="OMA" id="ENWIIRT"/>
<comment type="pathway">
    <text evidence="1">Protein modification; protein lipoylation via endogenous pathway; protein N(6)-(lipoyl)lysine from octanoyl-[acyl-carrier-protein]: step 1/2.</text>
</comment>
<dbReference type="InterPro" id="IPR045864">
    <property type="entry name" value="aa-tRNA-synth_II/BPL/LPL"/>
</dbReference>
<evidence type="ECO:0000256" key="5">
    <source>
        <dbReference type="ARBA" id="ARBA00023315"/>
    </source>
</evidence>
<evidence type="ECO:0000256" key="1">
    <source>
        <dbReference type="ARBA" id="ARBA00004821"/>
    </source>
</evidence>
<dbReference type="Pfam" id="PF21948">
    <property type="entry name" value="LplA-B_cat"/>
    <property type="match status" value="1"/>
</dbReference>
<dbReference type="EMBL" id="VLTO01000005">
    <property type="protein sequence ID" value="KAA0177016.1"/>
    <property type="molecule type" value="Genomic_DNA"/>
</dbReference>
<proteinExistence type="inferred from homology"/>
<dbReference type="PROSITE" id="PS51733">
    <property type="entry name" value="BPL_LPL_CATALYTIC"/>
    <property type="match status" value="1"/>
</dbReference>
<evidence type="ECO:0000259" key="6">
    <source>
        <dbReference type="PROSITE" id="PS51733"/>
    </source>
</evidence>
<evidence type="ECO:0000313" key="7">
    <source>
        <dbReference type="EMBL" id="KAA0149646.1"/>
    </source>
</evidence>
<organism evidence="7 10">
    <name type="scientific">Cafeteria roenbergensis</name>
    <name type="common">Marine flagellate</name>
    <dbReference type="NCBI Taxonomy" id="33653"/>
    <lineage>
        <taxon>Eukaryota</taxon>
        <taxon>Sar</taxon>
        <taxon>Stramenopiles</taxon>
        <taxon>Bigyra</taxon>
        <taxon>Opalozoa</taxon>
        <taxon>Bicosoecida</taxon>
        <taxon>Cafeteriaceae</taxon>
        <taxon>Cafeteria</taxon>
    </lineage>
</organism>
<dbReference type="PANTHER" id="PTHR10993">
    <property type="entry name" value="OCTANOYLTRANSFERASE"/>
    <property type="match status" value="1"/>
</dbReference>
<evidence type="ECO:0000256" key="2">
    <source>
        <dbReference type="ARBA" id="ARBA00007907"/>
    </source>
</evidence>
<dbReference type="EC" id="2.3.1.181" evidence="3"/>
<dbReference type="GO" id="GO:0009249">
    <property type="term" value="P:protein lipoylation"/>
    <property type="evidence" value="ECO:0007669"/>
    <property type="project" value="InterPro"/>
</dbReference>
<dbReference type="PANTHER" id="PTHR10993:SF7">
    <property type="entry name" value="LIPOYLTRANSFERASE 2, MITOCHONDRIAL-RELATED"/>
    <property type="match status" value="1"/>
</dbReference>
<protein>
    <recommendedName>
        <fullName evidence="3">lipoyl(octanoyl) transferase</fullName>
        <ecNumber evidence="3">2.3.1.181</ecNumber>
    </recommendedName>
</protein>
<dbReference type="GO" id="GO:0033819">
    <property type="term" value="F:lipoyl(octanoyl) transferase activity"/>
    <property type="evidence" value="ECO:0007669"/>
    <property type="project" value="UniProtKB-EC"/>
</dbReference>
<evidence type="ECO:0000256" key="4">
    <source>
        <dbReference type="ARBA" id="ARBA00022679"/>
    </source>
</evidence>
<dbReference type="InterPro" id="IPR004143">
    <property type="entry name" value="BPL_LPL_catalytic"/>
</dbReference>
<dbReference type="Proteomes" id="UP000322899">
    <property type="component" value="Unassembled WGS sequence"/>
</dbReference>
<comment type="similarity">
    <text evidence="2">Belongs to the LipB family.</text>
</comment>
<evidence type="ECO:0000313" key="8">
    <source>
        <dbReference type="EMBL" id="KAA0177016.1"/>
    </source>
</evidence>
<dbReference type="InterPro" id="IPR000544">
    <property type="entry name" value="Octanoyltransferase"/>
</dbReference>
<dbReference type="CDD" id="cd16444">
    <property type="entry name" value="LipB"/>
    <property type="match status" value="1"/>
</dbReference>
<accession>A0A5A8C944</accession>
<dbReference type="Gene3D" id="3.30.930.10">
    <property type="entry name" value="Bira Bifunctional Protein, Domain 2"/>
    <property type="match status" value="1"/>
</dbReference>
<keyword evidence="5" id="KW-0012">Acyltransferase</keyword>
<evidence type="ECO:0000256" key="3">
    <source>
        <dbReference type="ARBA" id="ARBA00012334"/>
    </source>
</evidence>